<dbReference type="Gene3D" id="1.10.3730.20">
    <property type="match status" value="1"/>
</dbReference>
<dbReference type="Proteomes" id="UP000240621">
    <property type="component" value="Unassembled WGS sequence"/>
</dbReference>
<protein>
    <submittedName>
        <fullName evidence="3">Permease</fullName>
    </submittedName>
    <submittedName>
        <fullName evidence="4">Transporter family protein</fullName>
    </submittedName>
</protein>
<evidence type="ECO:0000313" key="5">
    <source>
        <dbReference type="Proteomes" id="UP000240621"/>
    </source>
</evidence>
<feature type="domain" description="EamA" evidence="2">
    <location>
        <begin position="158"/>
        <end position="295"/>
    </location>
</feature>
<accession>A0A2P8CL03</accession>
<dbReference type="Proteomes" id="UP000396862">
    <property type="component" value="Unassembled WGS sequence"/>
</dbReference>
<dbReference type="RefSeq" id="WP_106540672.1">
    <property type="nucleotide sequence ID" value="NZ_BLAU01000001.1"/>
</dbReference>
<name>A0A2P8CL03_9BACT</name>
<dbReference type="InterPro" id="IPR000620">
    <property type="entry name" value="EamA_dom"/>
</dbReference>
<dbReference type="InterPro" id="IPR037185">
    <property type="entry name" value="EmrE-like"/>
</dbReference>
<dbReference type="PANTHER" id="PTHR22911:SF137">
    <property type="entry name" value="SOLUTE CARRIER FAMILY 35 MEMBER G2-RELATED"/>
    <property type="match status" value="1"/>
</dbReference>
<feature type="transmembrane region" description="Helical" evidence="1">
    <location>
        <begin position="188"/>
        <end position="211"/>
    </location>
</feature>
<evidence type="ECO:0000313" key="6">
    <source>
        <dbReference type="Proteomes" id="UP000396862"/>
    </source>
</evidence>
<proteinExistence type="predicted"/>
<evidence type="ECO:0000259" key="2">
    <source>
        <dbReference type="Pfam" id="PF00892"/>
    </source>
</evidence>
<feature type="transmembrane region" description="Helical" evidence="1">
    <location>
        <begin position="74"/>
        <end position="93"/>
    </location>
</feature>
<dbReference type="OrthoDB" id="1003630at2"/>
<dbReference type="EMBL" id="BLAU01000001">
    <property type="protein sequence ID" value="GET20272.1"/>
    <property type="molecule type" value="Genomic_DNA"/>
</dbReference>
<dbReference type="PANTHER" id="PTHR22911">
    <property type="entry name" value="ACYL-MALONYL CONDENSING ENZYME-RELATED"/>
    <property type="match status" value="1"/>
</dbReference>
<keyword evidence="1" id="KW-0472">Membrane</keyword>
<feature type="transmembrane region" description="Helical" evidence="1">
    <location>
        <begin position="128"/>
        <end position="147"/>
    </location>
</feature>
<feature type="transmembrane region" description="Helical" evidence="1">
    <location>
        <begin position="281"/>
        <end position="297"/>
    </location>
</feature>
<organism evidence="4 5">
    <name type="scientific">Prolixibacter denitrificans</name>
    <dbReference type="NCBI Taxonomy" id="1541063"/>
    <lineage>
        <taxon>Bacteria</taxon>
        <taxon>Pseudomonadati</taxon>
        <taxon>Bacteroidota</taxon>
        <taxon>Bacteroidia</taxon>
        <taxon>Marinilabiliales</taxon>
        <taxon>Prolixibacteraceae</taxon>
        <taxon>Prolixibacter</taxon>
    </lineage>
</organism>
<feature type="transmembrane region" description="Helical" evidence="1">
    <location>
        <begin position="159"/>
        <end position="176"/>
    </location>
</feature>
<dbReference type="SUPFAM" id="SSF103481">
    <property type="entry name" value="Multidrug resistance efflux transporter EmrE"/>
    <property type="match status" value="2"/>
</dbReference>
<feature type="transmembrane region" description="Helical" evidence="1">
    <location>
        <begin position="249"/>
        <end position="272"/>
    </location>
</feature>
<dbReference type="Pfam" id="PF00892">
    <property type="entry name" value="EamA"/>
    <property type="match status" value="2"/>
</dbReference>
<sequence>MWAIFGAISSLFLGTYDVFKKWSLRDNAVIPVLFFSTVTSALLFVPLLLLSHFAPEGFRQSLFFIPSIPLEQHGFIFLKAVIVTSSWLFAYFAMKHLPITIVTPIRATGPVWTLIGAILVFSEHLSPLQWIGLSVTLVFFYLFSLAGKTEGIHFRTNKWVMFIIAGTLLGAISGLYDKFLIRHFDRMAVQAWFSIYQVVLLLPILLFIWYPRRKKNTPFQWRWSIPFIGLFLVTADFLYFYALSLDGSLISVISALRRGGVIITFALGAILFREQNIRRKFLLLFGILAGILLLLLGS</sequence>
<keyword evidence="1" id="KW-1133">Transmembrane helix</keyword>
<feature type="transmembrane region" description="Helical" evidence="1">
    <location>
        <begin position="105"/>
        <end position="122"/>
    </location>
</feature>
<feature type="transmembrane region" description="Helical" evidence="1">
    <location>
        <begin position="28"/>
        <end position="54"/>
    </location>
</feature>
<dbReference type="EMBL" id="PYGC01000001">
    <property type="protein sequence ID" value="PSK85652.1"/>
    <property type="molecule type" value="Genomic_DNA"/>
</dbReference>
<reference evidence="4 5" key="1">
    <citation type="submission" date="2018-03" db="EMBL/GenBank/DDBJ databases">
        <title>Genomic Encyclopedia of Archaeal and Bacterial Type Strains, Phase II (KMG-II): from individual species to whole genera.</title>
        <authorList>
            <person name="Goeker M."/>
        </authorList>
    </citation>
    <scope>NUCLEOTIDE SEQUENCE [LARGE SCALE GENOMIC DNA]</scope>
    <source>
        <strain evidence="4 5">DSM 27267</strain>
    </source>
</reference>
<reference evidence="3 6" key="2">
    <citation type="submission" date="2019-10" db="EMBL/GenBank/DDBJ databases">
        <title>Prolixibacter strains distinguished by the presence of nitrate reductase genes were adept at nitrate-dependent anaerobic corrosion of metallic iron and carbon steel.</title>
        <authorList>
            <person name="Iino T."/>
            <person name="Shono N."/>
            <person name="Ito K."/>
            <person name="Nakamura R."/>
            <person name="Sueoka K."/>
            <person name="Harayama S."/>
            <person name="Ohkuma M."/>
        </authorList>
    </citation>
    <scope>NUCLEOTIDE SEQUENCE [LARGE SCALE GENOMIC DNA]</scope>
    <source>
        <strain evidence="3 6">MIC1-1</strain>
    </source>
</reference>
<feature type="transmembrane region" description="Helical" evidence="1">
    <location>
        <begin position="223"/>
        <end position="243"/>
    </location>
</feature>
<evidence type="ECO:0000256" key="1">
    <source>
        <dbReference type="SAM" id="Phobius"/>
    </source>
</evidence>
<keyword evidence="6" id="KW-1185">Reference proteome</keyword>
<gene>
    <name evidence="4" type="ORF">CLV93_101618</name>
    <name evidence="3" type="ORF">JCM18694_05180</name>
</gene>
<dbReference type="GO" id="GO:0016020">
    <property type="term" value="C:membrane"/>
    <property type="evidence" value="ECO:0007669"/>
    <property type="project" value="InterPro"/>
</dbReference>
<keyword evidence="1" id="KW-0812">Transmembrane</keyword>
<dbReference type="AlphaFoldDB" id="A0A2P8CL03"/>
<comment type="caution">
    <text evidence="4">The sequence shown here is derived from an EMBL/GenBank/DDBJ whole genome shotgun (WGS) entry which is preliminary data.</text>
</comment>
<evidence type="ECO:0000313" key="4">
    <source>
        <dbReference type="EMBL" id="PSK85652.1"/>
    </source>
</evidence>
<feature type="domain" description="EamA" evidence="2">
    <location>
        <begin position="2"/>
        <end position="144"/>
    </location>
</feature>
<evidence type="ECO:0000313" key="3">
    <source>
        <dbReference type="EMBL" id="GET20272.1"/>
    </source>
</evidence>